<gene>
    <name evidence="4" type="ordered locus">ECU01_1160</name>
</gene>
<evidence type="ECO:0000256" key="2">
    <source>
        <dbReference type="SAM" id="Coils"/>
    </source>
</evidence>
<dbReference type="GO" id="GO:0051276">
    <property type="term" value="P:chromosome organization"/>
    <property type="evidence" value="ECO:0007669"/>
    <property type="project" value="InterPro"/>
</dbReference>
<dbReference type="InParanoid" id="Q8SSJ9"/>
<feature type="coiled-coil region" evidence="2">
    <location>
        <begin position="385"/>
        <end position="412"/>
    </location>
</feature>
<dbReference type="GO" id="GO:0005524">
    <property type="term" value="F:ATP binding"/>
    <property type="evidence" value="ECO:0007669"/>
    <property type="project" value="InterPro"/>
</dbReference>
<reference evidence="4 5" key="2">
    <citation type="journal article" date="2001" name="Nature">
        <title>Genome sequence and gene compaction of the eukaryote parasite Encephalitozoon cuniculi.</title>
        <authorList>
            <person name="Katinka M.D."/>
            <person name="Duprat S."/>
            <person name="Cornillot E."/>
            <person name="Metenier G."/>
            <person name="Thomarat F."/>
            <person name="Prensier G."/>
            <person name="Barbe V."/>
            <person name="Peyretaillade E."/>
            <person name="Brottier P."/>
            <person name="Wincker P."/>
            <person name="Delbac F."/>
            <person name="El Alaoui H."/>
            <person name="Peyret P."/>
            <person name="Saurin W."/>
            <person name="Gouy M."/>
            <person name="Weissenbach J."/>
            <person name="Vivares C.P."/>
        </authorList>
    </citation>
    <scope>NUCLEOTIDE SEQUENCE [LARGE SCALE GENOMIC DNA]</scope>
    <source>
        <strain evidence="4 5">GB-M1</strain>
    </source>
</reference>
<dbReference type="VEuPathDB" id="MicrosporidiaDB:ECU01_1160"/>
<dbReference type="Pfam" id="PF06470">
    <property type="entry name" value="SMC_hinge"/>
    <property type="match status" value="1"/>
</dbReference>
<dbReference type="Gene3D" id="3.40.50.300">
    <property type="entry name" value="P-loop containing nucleotide triphosphate hydrolases"/>
    <property type="match status" value="2"/>
</dbReference>
<reference evidence="5" key="1">
    <citation type="journal article" date="2001" name="Genome Res.">
        <title>Sequence and analysis of chromosome I of the amitochondriate intracellular parasite Encephalitozoon cuniculi (Microspora).</title>
        <authorList>
            <person name="Peyret P."/>
            <person name="Katinka M.D."/>
            <person name="Duprat S."/>
            <person name="Duffieux F."/>
            <person name="Barbe V."/>
            <person name="Barbazanges M."/>
            <person name="Weissenbach J."/>
            <person name="Saurin W."/>
            <person name="Vivares C.P."/>
        </authorList>
    </citation>
    <scope>NUCLEOTIDE SEQUENCE [LARGE SCALE GENOMIC DNA]</scope>
    <source>
        <strain evidence="5">GB-M1</strain>
    </source>
</reference>
<evidence type="ECO:0000256" key="1">
    <source>
        <dbReference type="ARBA" id="ARBA00023054"/>
    </source>
</evidence>
<dbReference type="InterPro" id="IPR010935">
    <property type="entry name" value="SMC_hinge"/>
</dbReference>
<dbReference type="FunCoup" id="Q8SSJ9">
    <property type="interactions" value="275"/>
</dbReference>
<dbReference type="GO" id="GO:0005694">
    <property type="term" value="C:chromosome"/>
    <property type="evidence" value="ECO:0007669"/>
    <property type="project" value="InterPro"/>
</dbReference>
<dbReference type="HOGENOM" id="CLU_001042_9_0_1"/>
<dbReference type="SMART" id="SM00968">
    <property type="entry name" value="SMC_hinge"/>
    <property type="match status" value="1"/>
</dbReference>
<dbReference type="RefSeq" id="NP_001402204.1">
    <property type="nucleotide sequence ID" value="NM_001415196.1"/>
</dbReference>
<dbReference type="OrthoDB" id="10255539at2759"/>
<dbReference type="GeneID" id="860295"/>
<dbReference type="SUPFAM" id="SSF75553">
    <property type="entry name" value="Smc hinge domain"/>
    <property type="match status" value="1"/>
</dbReference>
<feature type="coiled-coil region" evidence="2">
    <location>
        <begin position="827"/>
        <end position="854"/>
    </location>
</feature>
<feature type="coiled-coil region" evidence="2">
    <location>
        <begin position="171"/>
        <end position="199"/>
    </location>
</feature>
<dbReference type="Gene3D" id="1.20.1060.20">
    <property type="match status" value="1"/>
</dbReference>
<dbReference type="InterPro" id="IPR024704">
    <property type="entry name" value="SMC"/>
</dbReference>
<keyword evidence="5" id="KW-1185">Reference proteome</keyword>
<evidence type="ECO:0000259" key="3">
    <source>
        <dbReference type="SMART" id="SM00968"/>
    </source>
</evidence>
<dbReference type="STRING" id="284813.Q8SSJ9"/>
<dbReference type="InterPro" id="IPR036277">
    <property type="entry name" value="SMC_hinge_sf"/>
</dbReference>
<name>Q8SSJ9_ENCCU</name>
<dbReference type="InterPro" id="IPR003395">
    <property type="entry name" value="RecF/RecN/SMC_N"/>
</dbReference>
<feature type="coiled-coil region" evidence="2">
    <location>
        <begin position="656"/>
        <end position="697"/>
    </location>
</feature>
<dbReference type="GO" id="GO:0007059">
    <property type="term" value="P:chromosome segregation"/>
    <property type="evidence" value="ECO:0007669"/>
    <property type="project" value="UniProtKB-ARBA"/>
</dbReference>
<reference evidence="4 5" key="3">
    <citation type="journal article" date="2009" name="BMC Genomics">
        <title>Identification of transcriptional signals in Encephalitozoon cuniculi widespread among Microsporidia phylum: support for accurate structural genome annotation.</title>
        <authorList>
            <person name="Peyretaillade E."/>
            <person name="Goncalves O."/>
            <person name="Terrat S."/>
            <person name="Dugat-Bony E."/>
            <person name="Wincker P."/>
            <person name="Cornman R.S."/>
            <person name="Evans J.D."/>
            <person name="Delbac F."/>
            <person name="Peyret P."/>
        </authorList>
    </citation>
    <scope>NUCLEOTIDE SEQUENCE [LARGE SCALE GENOMIC DNA]</scope>
    <source>
        <strain evidence="4 5">GB-M1</strain>
    </source>
</reference>
<dbReference type="Proteomes" id="UP000000819">
    <property type="component" value="Chromosome I"/>
</dbReference>
<organism evidence="4 5">
    <name type="scientific">Encephalitozoon cuniculi (strain GB-M1)</name>
    <name type="common">Microsporidian parasite</name>
    <dbReference type="NCBI Taxonomy" id="284813"/>
    <lineage>
        <taxon>Eukaryota</taxon>
        <taxon>Fungi</taxon>
        <taxon>Fungi incertae sedis</taxon>
        <taxon>Microsporidia</taxon>
        <taxon>Unikaryonidae</taxon>
        <taxon>Encephalitozoon</taxon>
    </lineage>
</organism>
<dbReference type="Pfam" id="PF02463">
    <property type="entry name" value="SMC_N"/>
    <property type="match status" value="1"/>
</dbReference>
<dbReference type="PIRSF" id="PIRSF005719">
    <property type="entry name" value="SMC"/>
    <property type="match status" value="1"/>
</dbReference>
<dbReference type="AlphaFoldDB" id="Q8SSJ9"/>
<feature type="domain" description="SMC hinge" evidence="3">
    <location>
        <begin position="419"/>
        <end position="533"/>
    </location>
</feature>
<accession>Q8SSJ9</accession>
<dbReference type="Gene3D" id="3.30.70.1620">
    <property type="match status" value="1"/>
</dbReference>
<protein>
    <submittedName>
        <fullName evidence="4">CHROMOSOME SEGREGATION PROTEIN</fullName>
    </submittedName>
</protein>
<dbReference type="SUPFAM" id="SSF52540">
    <property type="entry name" value="P-loop containing nucleoside triphosphate hydrolases"/>
    <property type="match status" value="1"/>
</dbReference>
<sequence length="1002" mass="115460">MFIREIVLDGFKCYEEKVVVANLDRSFNAITGMNGSGKSNVLDGILFALGLESTKALRANNTRELINAHRKECRVSVVMCNREKARSPPGYEHHDEICVSRTIDLEGRTKCYINNHLCSFSTLGKLCASMGLVSRGSLSSVVMQGHITKVLSMKSSDLRGLVEETAGTWSYEREKEKAMAMIERKEEKLKEVREMLRRRISPFYDKLREERTRFLETRDLDEKRRVLIEREREIKRKLLLHEIGEDVNVLNRCLESYGAEMKSLESVEKRISEICGMKEEVDVVWIKASIDGEREKLEEMRSRGLEQRLKMKKEELRMMGDARPMMELSKLLEKERMLVESLRNMDSGENDVLRKAEELAALKFQRSRVEFELSSISAETFSQERLDEIERLRVSEEEIEEARKRARTLRSKINYPFMEGVLGTVEENIEVCDKKYLEAVHTVMGSRGKYVITCDEKVGGLLLSTVERNVSVIPLSKIRVFRLSPGVAKEIRSKGGMNMVDLLRFDGSVRKAVEFVFGNFFVFESKEIARRVCFEHKVMCVTVDGTVYDPKGTLTGGKSSFRADAVGRKDVEDAERLLESLESNKRKFDLLRQEYTNLLRGRALDEKRKRLQEERRSLDTRISILSGLCESGMNIKEELRAVREKMVEGMREKNETDAFAERKRRVEDQIKEIEEKIRRNEEEARECEKRILSYQRILGEHDVENDARRMSEREMGGLELKQRDLIRSTGKLHGKITKVYGDVEKKLKQVADCDKMQVYGDALPSEEICSTAKSMGIDPRHLLIGRVEMFPEEKAALRKELETVAGEIARLGCAKRSTMDPANFDLLERNELMIAEVKEKMEKLEKDRLAIVQSVSRFDDLGHRENLKAFKHINGRLGRFLRYFIPESDARIEEKNGEYVLRVKIGNWKESLSELSGGQRSLVALCLIFSMLTYRPSSFYIFDEIDSALDLSYTQGIGEIIRNEFGNAQFVVVSLKSGMFDNANSIFKVYLQDGKSRICRIK</sequence>
<dbReference type="GO" id="GO:0016887">
    <property type="term" value="F:ATP hydrolysis activity"/>
    <property type="evidence" value="ECO:0007669"/>
    <property type="project" value="InterPro"/>
</dbReference>
<dbReference type="EMBL" id="AL391737">
    <property type="protein sequence ID" value="CAD24989.1"/>
    <property type="molecule type" value="Genomic_DNA"/>
</dbReference>
<keyword evidence="1 2" id="KW-0175">Coiled coil</keyword>
<dbReference type="OMA" id="ECAGTTI"/>
<dbReference type="KEGG" id="ecu:ECU01_1160"/>
<dbReference type="InterPro" id="IPR027417">
    <property type="entry name" value="P-loop_NTPase"/>
</dbReference>
<evidence type="ECO:0000313" key="4">
    <source>
        <dbReference type="EMBL" id="CAD24989.1"/>
    </source>
</evidence>
<proteinExistence type="predicted"/>
<dbReference type="PANTHER" id="PTHR43977">
    <property type="entry name" value="STRUCTURAL MAINTENANCE OF CHROMOSOMES PROTEIN 3"/>
    <property type="match status" value="1"/>
</dbReference>
<feature type="coiled-coil region" evidence="2">
    <location>
        <begin position="571"/>
        <end position="621"/>
    </location>
</feature>
<evidence type="ECO:0000313" key="5">
    <source>
        <dbReference type="Proteomes" id="UP000000819"/>
    </source>
</evidence>